<keyword evidence="4 7" id="KW-0436">Ligase</keyword>
<comment type="pathway">
    <text evidence="2 7 8">Cell wall biogenesis; peptidoglycan biosynthesis.</text>
</comment>
<evidence type="ECO:0000313" key="12">
    <source>
        <dbReference type="Proteomes" id="UP000189674"/>
    </source>
</evidence>
<comment type="similarity">
    <text evidence="7">Belongs to the MurCDEF family.</text>
</comment>
<dbReference type="InterPro" id="IPR013221">
    <property type="entry name" value="Mur_ligase_cen"/>
</dbReference>
<dbReference type="Proteomes" id="UP000189674">
    <property type="component" value="Chromosome"/>
</dbReference>
<dbReference type="SUPFAM" id="SSF53623">
    <property type="entry name" value="MurD-like peptide ligases, catalytic domain"/>
    <property type="match status" value="1"/>
</dbReference>
<dbReference type="EMBL" id="CP019791">
    <property type="protein sequence ID" value="AQT67670.1"/>
    <property type="molecule type" value="Genomic_DNA"/>
</dbReference>
<dbReference type="GO" id="GO:0005524">
    <property type="term" value="F:ATP binding"/>
    <property type="evidence" value="ECO:0007669"/>
    <property type="project" value="UniProtKB-UniRule"/>
</dbReference>
<dbReference type="InterPro" id="IPR005762">
    <property type="entry name" value="MurD"/>
</dbReference>
<dbReference type="GO" id="GO:0009252">
    <property type="term" value="P:peptidoglycan biosynthetic process"/>
    <property type="evidence" value="ECO:0007669"/>
    <property type="project" value="UniProtKB-UniRule"/>
</dbReference>
<accession>A0A1U9NJC2</accession>
<proteinExistence type="inferred from homology"/>
<keyword evidence="7 8" id="KW-0131">Cell cycle</keyword>
<dbReference type="NCBIfam" id="TIGR01087">
    <property type="entry name" value="murD"/>
    <property type="match status" value="1"/>
</dbReference>
<dbReference type="SUPFAM" id="SSF53244">
    <property type="entry name" value="MurD-like peptide ligases, peptide-binding domain"/>
    <property type="match status" value="1"/>
</dbReference>
<evidence type="ECO:0000256" key="1">
    <source>
        <dbReference type="ARBA" id="ARBA00004496"/>
    </source>
</evidence>
<evidence type="ECO:0000256" key="3">
    <source>
        <dbReference type="ARBA" id="ARBA00022490"/>
    </source>
</evidence>
<sequence>MDRESLRGKTVVVMGLGRFGGGVDSAVFAAQAGANVIVTDLAPKGALDAAVKRLGEYENISLSLGGHVEREFATADVVIVNPAVDPRNQYVELAKRAGAVVTSQMEIFFQLCPAKIVGITGANGKSTTTALTYHILDKAAGAADKKYRKVWLGGNIGNRPLLGTLGEVAAEDVVVLEISSFQAEQLDRIGAAPWVSLLTNLTPNHLDRHGTFAAYCAAKESLFANQELSEDEPAVSIFCGEDPVAMKLYHKYEGQAGRKCVTFRAKDVHKGVRERFRLAGRMNLTNLAGAMRAAEQFGIGEEAVAKVIGGFEPLAHRLEFVGRVQGVGYYNDSIATTPVSTMAAIDAFDEEKVLIAGGYDKNIPFEELGLKIARKVKAAVLIGQTADSIAEAIKADMKAKTLVRVVDSLKEAVECASRLAERGDVVLMSPACASYDMFDNFQQRGELFKEYVGQLRG</sequence>
<dbReference type="UniPathway" id="UPA00219"/>
<dbReference type="Gene3D" id="3.40.1190.10">
    <property type="entry name" value="Mur-like, catalytic domain"/>
    <property type="match status" value="1"/>
</dbReference>
<dbReference type="InterPro" id="IPR036615">
    <property type="entry name" value="Mur_ligase_C_dom_sf"/>
</dbReference>
<dbReference type="PANTHER" id="PTHR43692:SF1">
    <property type="entry name" value="UDP-N-ACETYLMURAMOYLALANINE--D-GLUTAMATE LIGASE"/>
    <property type="match status" value="1"/>
</dbReference>
<comment type="function">
    <text evidence="7 8">Cell wall formation. Catalyzes the addition of glutamate to the nucleotide precursor UDP-N-acetylmuramoyl-L-alanine (UMA).</text>
</comment>
<keyword evidence="7 8" id="KW-0133">Cell shape</keyword>
<keyword evidence="5 7" id="KW-0547">Nucleotide-binding</keyword>
<dbReference type="PANTHER" id="PTHR43692">
    <property type="entry name" value="UDP-N-ACETYLMURAMOYLALANINE--D-GLUTAMATE LIGASE"/>
    <property type="match status" value="1"/>
</dbReference>
<dbReference type="InterPro" id="IPR036565">
    <property type="entry name" value="Mur-like_cat_sf"/>
</dbReference>
<evidence type="ECO:0000256" key="6">
    <source>
        <dbReference type="ARBA" id="ARBA00022840"/>
    </source>
</evidence>
<dbReference type="SUPFAM" id="SSF51984">
    <property type="entry name" value="MurCD N-terminal domain"/>
    <property type="match status" value="1"/>
</dbReference>
<keyword evidence="7 8" id="KW-0132">Cell division</keyword>
<dbReference type="AlphaFoldDB" id="A0A1U9NJC2"/>
<gene>
    <name evidence="7 11" type="primary">murD</name>
    <name evidence="11" type="ORF">STSP2_00818</name>
</gene>
<protein>
    <recommendedName>
        <fullName evidence="7 8">UDP-N-acetylmuramoylalanine--D-glutamate ligase</fullName>
        <ecNumber evidence="7 8">6.3.2.9</ecNumber>
    </recommendedName>
    <alternativeName>
        <fullName evidence="7">D-glutamic acid-adding enzyme</fullName>
    </alternativeName>
    <alternativeName>
        <fullName evidence="7">UDP-N-acetylmuramoyl-L-alanyl-D-glutamate synthetase</fullName>
    </alternativeName>
</protein>
<dbReference type="GO" id="GO:0008764">
    <property type="term" value="F:UDP-N-acetylmuramoylalanine-D-glutamate ligase activity"/>
    <property type="evidence" value="ECO:0007669"/>
    <property type="project" value="UniProtKB-UniRule"/>
</dbReference>
<evidence type="ECO:0000256" key="5">
    <source>
        <dbReference type="ARBA" id="ARBA00022741"/>
    </source>
</evidence>
<dbReference type="Pfam" id="PF08245">
    <property type="entry name" value="Mur_ligase_M"/>
    <property type="match status" value="1"/>
</dbReference>
<organism evidence="11 12">
    <name type="scientific">Anaerohalosphaera lusitana</name>
    <dbReference type="NCBI Taxonomy" id="1936003"/>
    <lineage>
        <taxon>Bacteria</taxon>
        <taxon>Pseudomonadati</taxon>
        <taxon>Planctomycetota</taxon>
        <taxon>Phycisphaerae</taxon>
        <taxon>Sedimentisphaerales</taxon>
        <taxon>Anaerohalosphaeraceae</taxon>
        <taxon>Anaerohalosphaera</taxon>
    </lineage>
</organism>
<evidence type="ECO:0000313" key="11">
    <source>
        <dbReference type="EMBL" id="AQT67670.1"/>
    </source>
</evidence>
<dbReference type="HAMAP" id="MF_00639">
    <property type="entry name" value="MurD"/>
    <property type="match status" value="1"/>
</dbReference>
<dbReference type="GO" id="GO:0071555">
    <property type="term" value="P:cell wall organization"/>
    <property type="evidence" value="ECO:0007669"/>
    <property type="project" value="UniProtKB-KW"/>
</dbReference>
<keyword evidence="7 8" id="KW-0573">Peptidoglycan synthesis</keyword>
<evidence type="ECO:0000256" key="4">
    <source>
        <dbReference type="ARBA" id="ARBA00022598"/>
    </source>
</evidence>
<dbReference type="GO" id="GO:0005737">
    <property type="term" value="C:cytoplasm"/>
    <property type="evidence" value="ECO:0007669"/>
    <property type="project" value="UniProtKB-SubCell"/>
</dbReference>
<evidence type="ECO:0000259" key="10">
    <source>
        <dbReference type="Pfam" id="PF08245"/>
    </source>
</evidence>
<keyword evidence="12" id="KW-1185">Reference proteome</keyword>
<dbReference type="RefSeq" id="WP_169852965.1">
    <property type="nucleotide sequence ID" value="NZ_CP019791.1"/>
</dbReference>
<comment type="catalytic activity">
    <reaction evidence="7 8">
        <text>UDP-N-acetyl-alpha-D-muramoyl-L-alanine + D-glutamate + ATP = UDP-N-acetyl-alpha-D-muramoyl-L-alanyl-D-glutamate + ADP + phosphate + H(+)</text>
        <dbReference type="Rhea" id="RHEA:16429"/>
        <dbReference type="ChEBI" id="CHEBI:15378"/>
        <dbReference type="ChEBI" id="CHEBI:29986"/>
        <dbReference type="ChEBI" id="CHEBI:30616"/>
        <dbReference type="ChEBI" id="CHEBI:43474"/>
        <dbReference type="ChEBI" id="CHEBI:83898"/>
        <dbReference type="ChEBI" id="CHEBI:83900"/>
        <dbReference type="ChEBI" id="CHEBI:456216"/>
        <dbReference type="EC" id="6.3.2.9"/>
    </reaction>
</comment>
<name>A0A1U9NJC2_9BACT</name>
<evidence type="ECO:0000256" key="7">
    <source>
        <dbReference type="HAMAP-Rule" id="MF_00639"/>
    </source>
</evidence>
<dbReference type="Gene3D" id="3.40.50.720">
    <property type="entry name" value="NAD(P)-binding Rossmann-like Domain"/>
    <property type="match status" value="1"/>
</dbReference>
<comment type="subcellular location">
    <subcellularLocation>
        <location evidence="1 7 8">Cytoplasm</location>
    </subcellularLocation>
</comment>
<evidence type="ECO:0000259" key="9">
    <source>
        <dbReference type="Pfam" id="PF02875"/>
    </source>
</evidence>
<keyword evidence="3 7" id="KW-0963">Cytoplasm</keyword>
<keyword evidence="6 7" id="KW-0067">ATP-binding</keyword>
<dbReference type="GO" id="GO:0008360">
    <property type="term" value="P:regulation of cell shape"/>
    <property type="evidence" value="ECO:0007669"/>
    <property type="project" value="UniProtKB-KW"/>
</dbReference>
<dbReference type="EC" id="6.3.2.9" evidence="7 8"/>
<reference evidence="12" key="1">
    <citation type="submission" date="2017-02" db="EMBL/GenBank/DDBJ databases">
        <title>Comparative genomics and description of representatives of a novel lineage of planctomycetes thriving in anoxic sediments.</title>
        <authorList>
            <person name="Spring S."/>
            <person name="Bunk B."/>
            <person name="Sproer C."/>
        </authorList>
    </citation>
    <scope>NUCLEOTIDE SEQUENCE [LARGE SCALE GENOMIC DNA]</scope>
    <source>
        <strain evidence="12">ST-NAGAB-D1</strain>
    </source>
</reference>
<feature type="binding site" evidence="7">
    <location>
        <begin position="121"/>
        <end position="127"/>
    </location>
    <ligand>
        <name>ATP</name>
        <dbReference type="ChEBI" id="CHEBI:30616"/>
    </ligand>
</feature>
<feature type="domain" description="Mur ligase central" evidence="10">
    <location>
        <begin position="119"/>
        <end position="273"/>
    </location>
</feature>
<dbReference type="KEGG" id="alus:STSP2_00818"/>
<dbReference type="GO" id="GO:0051301">
    <property type="term" value="P:cell division"/>
    <property type="evidence" value="ECO:0007669"/>
    <property type="project" value="UniProtKB-KW"/>
</dbReference>
<dbReference type="Gene3D" id="3.90.190.20">
    <property type="entry name" value="Mur ligase, C-terminal domain"/>
    <property type="match status" value="1"/>
</dbReference>
<dbReference type="InterPro" id="IPR004101">
    <property type="entry name" value="Mur_ligase_C"/>
</dbReference>
<feature type="domain" description="Mur ligase C-terminal" evidence="9">
    <location>
        <begin position="316"/>
        <end position="432"/>
    </location>
</feature>
<dbReference type="Pfam" id="PF02875">
    <property type="entry name" value="Mur_ligase_C"/>
    <property type="match status" value="1"/>
</dbReference>
<dbReference type="STRING" id="1936003.STSP2_00818"/>
<keyword evidence="7 8" id="KW-0961">Cell wall biogenesis/degradation</keyword>
<evidence type="ECO:0000256" key="2">
    <source>
        <dbReference type="ARBA" id="ARBA00004752"/>
    </source>
</evidence>
<evidence type="ECO:0000256" key="8">
    <source>
        <dbReference type="RuleBase" id="RU003664"/>
    </source>
</evidence>